<dbReference type="Gene3D" id="3.40.50.150">
    <property type="entry name" value="Vaccinia Virus protein VP39"/>
    <property type="match status" value="1"/>
</dbReference>
<feature type="domain" description="Methyltransferase FkbM" evidence="1">
    <location>
        <begin position="86"/>
        <end position="252"/>
    </location>
</feature>
<evidence type="ECO:0000259" key="1">
    <source>
        <dbReference type="Pfam" id="PF05050"/>
    </source>
</evidence>
<dbReference type="Pfam" id="PF05050">
    <property type="entry name" value="Methyltransf_21"/>
    <property type="match status" value="1"/>
</dbReference>
<name>C9YDK6_CURXX</name>
<dbReference type="NCBIfam" id="TIGR01444">
    <property type="entry name" value="fkbM_fam"/>
    <property type="match status" value="1"/>
</dbReference>
<sequence>MNFKLALKNLIIKLFRGMSETFIGIYVYPLFAQVAMQRVQVAPGAQGLRFHVPNSTNRYRSETFLTKEPETLEWLDRIPRGSVVWDIGANVGLYTCYAAGVRGCRVFAFEPSVLNLELLARNVHVNALCEQVTIVPLPLADQLCFSTLNMSSMEWGGAKSTFKEAYGHDGKQMAPVFKVPTIGLSMVDAVELLKVLQPDYIKMDVDGIEHLILGAGGYVLRAAKEILVEINDEFREQADLARQYLEDAGFKLTEKRHASEFDDLESSASTTYNQIWVRAANA</sequence>
<proteinExistence type="predicted"/>
<dbReference type="InterPro" id="IPR029063">
    <property type="entry name" value="SAM-dependent_MTases_sf"/>
</dbReference>
<dbReference type="EMBL" id="FN543106">
    <property type="protein sequence ID" value="CBA31341.1"/>
    <property type="molecule type" value="Genomic_DNA"/>
</dbReference>
<dbReference type="AlphaFoldDB" id="C9YDK6"/>
<dbReference type="InterPro" id="IPR052514">
    <property type="entry name" value="SAM-dependent_MTase"/>
</dbReference>
<protein>
    <recommendedName>
        <fullName evidence="1">Methyltransferase FkbM domain-containing protein</fullName>
    </recommendedName>
</protein>
<dbReference type="PANTHER" id="PTHR34203:SF15">
    <property type="entry name" value="SLL1173 PROTEIN"/>
    <property type="match status" value="1"/>
</dbReference>
<dbReference type="SUPFAM" id="SSF53335">
    <property type="entry name" value="S-adenosyl-L-methionine-dependent methyltransferases"/>
    <property type="match status" value="1"/>
</dbReference>
<organism evidence="2">
    <name type="scientific">Curvibacter symbiont subsp. Hydra magnipapillata</name>
    <dbReference type="NCBI Taxonomy" id="667019"/>
    <lineage>
        <taxon>Bacteria</taxon>
        <taxon>Pseudomonadati</taxon>
        <taxon>Pseudomonadota</taxon>
        <taxon>Betaproteobacteria</taxon>
        <taxon>Burkholderiales</taxon>
        <taxon>Comamonadaceae</taxon>
        <taxon>Curvibacter</taxon>
    </lineage>
</organism>
<accession>C9YDK6</accession>
<reference evidence="2" key="1">
    <citation type="journal article" date="2010" name="Nature">
        <title>The Dynamic genome of Hydra.</title>
        <authorList>
            <person name="Chapman J.A."/>
            <person name="Kirkness E.F."/>
            <person name="Simakov O."/>
            <person name="Hampson S.E."/>
            <person name="Mitros T."/>
            <person name="Weinmaier T."/>
            <person name="Rattei T."/>
            <person name="Balasubramanian P.G."/>
            <person name="Borman J."/>
            <person name="Busam D."/>
            <person name="Disbennett K."/>
            <person name="Pfannkoch C."/>
            <person name="Sumin N."/>
            <person name="Sutton G."/>
            <person name="Viswanathan L."/>
            <person name="Walenz B."/>
            <person name="Goodstein D.M."/>
            <person name="Hellsten U."/>
            <person name="Kawashima T."/>
            <person name="Prochnik S.E."/>
            <person name="Putnam N.H."/>
            <person name="Shu S."/>
            <person name="Blumberg B."/>
            <person name="Dana C.E."/>
            <person name="Gee L."/>
            <person name="Kibler D.F."/>
            <person name="Law L."/>
            <person name="Lindgens D."/>
            <person name="Martinez D.E."/>
            <person name="Peng J."/>
            <person name="Wigge P.A."/>
            <person name="Bertulat B."/>
            <person name="Guder C."/>
            <person name="Nakamura Y."/>
            <person name="Ozbek S."/>
            <person name="Watanabe H."/>
            <person name="Khalturin K."/>
            <person name="Hemmrich G."/>
            <person name="Franke A."/>
            <person name="Augustin R."/>
            <person name="Fraune S."/>
            <person name="Hayakawa E."/>
            <person name="Hayakawa S."/>
            <person name="Hirose M."/>
            <person name="Hwang J."/>
            <person name="Ikeo K."/>
            <person name="Nishimiya-Fujisawa C."/>
            <person name="Ogura A."/>
            <person name="Takahashi T."/>
            <person name="Steinmetz P.R."/>
            <person name="Zhang X."/>
            <person name="Aufschnaiter R."/>
            <person name="Eder M.K."/>
            <person name="Gorny A.K."/>
            <person name="Salvenmoser W."/>
            <person name="Heimberg A.M."/>
            <person name="Wheeler B.M."/>
            <person name="Peterson K.J."/>
            <person name="Boettger A."/>
            <person name="Tischler P."/>
            <person name="Wolf A."/>
            <person name="Gojobori T."/>
            <person name="Remington K.A."/>
            <person name="Strausberg R.L."/>
            <person name="Venter J."/>
            <person name="Technau U."/>
            <person name="Hobmayer B."/>
            <person name="Bosch T.C."/>
            <person name="Holstein T.W."/>
            <person name="Fujisawa T."/>
            <person name="Bode H.R."/>
            <person name="David C.N."/>
            <person name="Rokhsar D.S."/>
            <person name="Steele R.E."/>
        </authorList>
    </citation>
    <scope>NUCLEOTIDE SEQUENCE</scope>
</reference>
<evidence type="ECO:0000313" key="2">
    <source>
        <dbReference type="EMBL" id="CBA31341.1"/>
    </source>
</evidence>
<dbReference type="PANTHER" id="PTHR34203">
    <property type="entry name" value="METHYLTRANSFERASE, FKBM FAMILY PROTEIN"/>
    <property type="match status" value="1"/>
</dbReference>
<gene>
    <name evidence="2" type="ORF">Csp_F37030</name>
</gene>
<dbReference type="InterPro" id="IPR006342">
    <property type="entry name" value="FkbM_mtfrase"/>
</dbReference>